<dbReference type="EMBL" id="KY684113">
    <property type="protein sequence ID" value="ARF12530.1"/>
    <property type="molecule type" value="Genomic_DNA"/>
</dbReference>
<protein>
    <submittedName>
        <fullName evidence="1">Uncharacterized protein</fullName>
    </submittedName>
</protein>
<gene>
    <name evidence="1" type="ORF">Klosneuvirus_6_92</name>
</gene>
<proteinExistence type="predicted"/>
<name>A0A1V0SLC8_9VIRU</name>
<accession>A0A1V0SLC8</accession>
<evidence type="ECO:0000313" key="1">
    <source>
        <dbReference type="EMBL" id="ARF12530.1"/>
    </source>
</evidence>
<organism evidence="1">
    <name type="scientific">Klosneuvirus KNV1</name>
    <dbReference type="NCBI Taxonomy" id="1977640"/>
    <lineage>
        <taxon>Viruses</taxon>
        <taxon>Varidnaviria</taxon>
        <taxon>Bamfordvirae</taxon>
        <taxon>Nucleocytoviricota</taxon>
        <taxon>Megaviricetes</taxon>
        <taxon>Imitervirales</taxon>
        <taxon>Mimiviridae</taxon>
        <taxon>Klosneuvirinae</taxon>
        <taxon>Klosneuvirus</taxon>
    </lineage>
</organism>
<reference evidence="1" key="1">
    <citation type="journal article" date="2017" name="Science">
        <title>Giant viruses with an expanded complement of translation system components.</title>
        <authorList>
            <person name="Schulz F."/>
            <person name="Yutin N."/>
            <person name="Ivanova N.N."/>
            <person name="Ortega D.R."/>
            <person name="Lee T.K."/>
            <person name="Vierheilig J."/>
            <person name="Daims H."/>
            <person name="Horn M."/>
            <person name="Wagner M."/>
            <person name="Jensen G.J."/>
            <person name="Kyrpides N.C."/>
            <person name="Koonin E.V."/>
            <person name="Woyke T."/>
        </authorList>
    </citation>
    <scope>NUCLEOTIDE SEQUENCE</scope>
    <source>
        <strain evidence="1">KNV1</strain>
    </source>
</reference>
<sequence>MNYLRIFRCCRRKPEELNENCEFCNIPYMEARDNIINICLGCQLQQMNILCNKYNGTVYDDDSMIEITYNVQRKLIDGTSIETYLPEEETYKFKIPKIYGIHKPNSFSGLFKYLTRQNKYSKYGILSRNEMSTSYTIKEITIERYGIKYEVYKKID</sequence>